<proteinExistence type="predicted"/>
<reference evidence="3" key="1">
    <citation type="journal article" date="2019" name="Int. J. Syst. Evol. Microbiol.">
        <title>The Global Catalogue of Microorganisms (GCM) 10K type strain sequencing project: providing services to taxonomists for standard genome sequencing and annotation.</title>
        <authorList>
            <consortium name="The Broad Institute Genomics Platform"/>
            <consortium name="The Broad Institute Genome Sequencing Center for Infectious Disease"/>
            <person name="Wu L."/>
            <person name="Ma J."/>
        </authorList>
    </citation>
    <scope>NUCLEOTIDE SEQUENCE [LARGE SCALE GENOMIC DNA]</scope>
    <source>
        <strain evidence="3">NBRC 102407</strain>
    </source>
</reference>
<dbReference type="EMBL" id="BSPX01000030">
    <property type="protein sequence ID" value="GLT22742.1"/>
    <property type="molecule type" value="Genomic_DNA"/>
</dbReference>
<protein>
    <submittedName>
        <fullName evidence="2">Uncharacterized protein</fullName>
    </submittedName>
</protein>
<evidence type="ECO:0000313" key="2">
    <source>
        <dbReference type="EMBL" id="GLT22742.1"/>
    </source>
</evidence>
<evidence type="ECO:0000313" key="3">
    <source>
        <dbReference type="Proteomes" id="UP001157167"/>
    </source>
</evidence>
<organism evidence="2 3">
    <name type="scientific">Zoogloea oryzae</name>
    <dbReference type="NCBI Taxonomy" id="310767"/>
    <lineage>
        <taxon>Bacteria</taxon>
        <taxon>Pseudomonadati</taxon>
        <taxon>Pseudomonadota</taxon>
        <taxon>Betaproteobacteria</taxon>
        <taxon>Rhodocyclales</taxon>
        <taxon>Zoogloeaceae</taxon>
        <taxon>Zoogloea</taxon>
    </lineage>
</organism>
<keyword evidence="3" id="KW-1185">Reference proteome</keyword>
<sequence length="292" mass="32226">MNESTKPMCYGATDLKALFQAMLERDSAANYADLHTNGQRIQALGKAYAKQEKVIARVRAQLAAAEGKIEAQAVVQQLRLAEIKQALVKGEQPDPQRMKAISGRLSELEDADEEFPCSTDDLRAVLVELEGELKAITAEHQEAMQRGRDLARTAALDEFAELEVIYQHLVGQLQQCIEFMFVQAAVAGAFFDPDTPERRRQSGGDTRNPTMLKAENYRTRTSALMDGNYAQGLRVDPLAVLAAAEGDIEDIVKRFADFGALSITPIGTPRTTAEAMQKRVAEIEKNRQLMGI</sequence>
<feature type="coiled-coil region" evidence="1">
    <location>
        <begin position="119"/>
        <end position="146"/>
    </location>
</feature>
<dbReference type="Proteomes" id="UP001157167">
    <property type="component" value="Unassembled WGS sequence"/>
</dbReference>
<keyword evidence="1" id="KW-0175">Coiled coil</keyword>
<evidence type="ECO:0000256" key="1">
    <source>
        <dbReference type="SAM" id="Coils"/>
    </source>
</evidence>
<accession>A0ABQ6FC14</accession>
<comment type="caution">
    <text evidence="2">The sequence shown here is derived from an EMBL/GenBank/DDBJ whole genome shotgun (WGS) entry which is preliminary data.</text>
</comment>
<gene>
    <name evidence="2" type="ORF">GCM10007933_22020</name>
</gene>
<name>A0ABQ6FC14_9RHOO</name>
<dbReference type="RefSeq" id="WP_284188026.1">
    <property type="nucleotide sequence ID" value="NZ_BSPX01000030.1"/>
</dbReference>